<dbReference type="InterPro" id="IPR003781">
    <property type="entry name" value="CoA-bd"/>
</dbReference>
<dbReference type="Proteomes" id="UP001321786">
    <property type="component" value="Chromosome"/>
</dbReference>
<dbReference type="EMBL" id="AP028654">
    <property type="protein sequence ID" value="BEP28842.1"/>
    <property type="molecule type" value="Genomic_DNA"/>
</dbReference>
<dbReference type="Gene3D" id="3.40.50.261">
    <property type="entry name" value="Succinyl-CoA synthetase domains"/>
    <property type="match status" value="2"/>
</dbReference>
<dbReference type="KEGG" id="hprf:HLPR_11730"/>
<evidence type="ECO:0000313" key="4">
    <source>
        <dbReference type="Proteomes" id="UP001321786"/>
    </source>
</evidence>
<name>A0AAU9EAF2_9FIRM</name>
<dbReference type="RefSeq" id="WP_338537148.1">
    <property type="nucleotide sequence ID" value="NZ_AP028654.1"/>
</dbReference>
<proteinExistence type="predicted"/>
<accession>A0AAU9EAF2</accession>
<evidence type="ECO:0000259" key="2">
    <source>
        <dbReference type="Pfam" id="PF02629"/>
    </source>
</evidence>
<reference evidence="3 4" key="1">
    <citation type="submission" date="2023-08" db="EMBL/GenBank/DDBJ databases">
        <title>Helicovermis profunda gen. nov., sp. nov., a novel mesophilic, fermentative bacterium within the Bacillota from a deep-sea hydrothermal vent chimney.</title>
        <authorList>
            <person name="Miyazaki U."/>
            <person name="Mizutani D."/>
            <person name="Hashimoto Y."/>
            <person name="Tame A."/>
            <person name="Sawayama S."/>
            <person name="Miyazaki J."/>
            <person name="Takai K."/>
            <person name="Nakagawa S."/>
        </authorList>
    </citation>
    <scope>NUCLEOTIDE SEQUENCE [LARGE SCALE GENOMIC DNA]</scope>
    <source>
        <strain evidence="3 4">S502</strain>
    </source>
</reference>
<dbReference type="PANTHER" id="PTHR11117:SF24">
    <property type="entry name" value="PROTEIN FDRA"/>
    <property type="match status" value="1"/>
</dbReference>
<evidence type="ECO:0000259" key="1">
    <source>
        <dbReference type="Pfam" id="PF00549"/>
    </source>
</evidence>
<dbReference type="GO" id="GO:0009361">
    <property type="term" value="C:succinate-CoA ligase complex (ADP-forming)"/>
    <property type="evidence" value="ECO:0007669"/>
    <property type="project" value="TreeGrafter"/>
</dbReference>
<keyword evidence="4" id="KW-1185">Reference proteome</keyword>
<protein>
    <submittedName>
        <fullName evidence="3">Acyl-CoA synthetase FdrA</fullName>
    </submittedName>
</protein>
<dbReference type="GO" id="GO:0004775">
    <property type="term" value="F:succinate-CoA ligase (ADP-forming) activity"/>
    <property type="evidence" value="ECO:0007669"/>
    <property type="project" value="TreeGrafter"/>
</dbReference>
<feature type="domain" description="CoA-binding" evidence="2">
    <location>
        <begin position="187"/>
        <end position="281"/>
    </location>
</feature>
<dbReference type="Pfam" id="PF00549">
    <property type="entry name" value="Ligase_CoA"/>
    <property type="match status" value="1"/>
</dbReference>
<dbReference type="NCBIfam" id="NF004760">
    <property type="entry name" value="PRK06091.1"/>
    <property type="match status" value="1"/>
</dbReference>
<feature type="domain" description="ATP-citrate synthase/succinyl-CoA ligase C-terminal" evidence="1">
    <location>
        <begin position="350"/>
        <end position="508"/>
    </location>
</feature>
<evidence type="ECO:0000313" key="3">
    <source>
        <dbReference type="EMBL" id="BEP28842.1"/>
    </source>
</evidence>
<dbReference type="PANTHER" id="PTHR11117">
    <property type="entry name" value="SUCCINYL-COA LIGASE SUBUNIT ALPHA"/>
    <property type="match status" value="1"/>
</dbReference>
<dbReference type="GO" id="GO:0006099">
    <property type="term" value="P:tricarboxylic acid cycle"/>
    <property type="evidence" value="ECO:0007669"/>
    <property type="project" value="TreeGrafter"/>
</dbReference>
<dbReference type="InterPro" id="IPR016102">
    <property type="entry name" value="Succinyl-CoA_synth-like"/>
</dbReference>
<dbReference type="AlphaFoldDB" id="A0AAU9EAF2"/>
<organism evidence="3 4">
    <name type="scientific">Helicovermis profundi</name>
    <dbReference type="NCBI Taxonomy" id="3065157"/>
    <lineage>
        <taxon>Bacteria</taxon>
        <taxon>Bacillati</taxon>
        <taxon>Bacillota</taxon>
        <taxon>Clostridia</taxon>
        <taxon>Helicovermis</taxon>
    </lineage>
</organism>
<sequence length="516" mass="56138">MIKYEIRKNTYYDSVTLMLISKEIKGMEGVNEVLVGMATELNKELIGNLNLSSDKITELSANDFFIATDVEKGEIINDVIKKVDELLTEKKSKSSKDYKPASMDSALKYQANSNMVIISVPGKYAAGEVEKALNLDLNVMLFSDNVSIEDEKRLKELACKKELLMMGPDCGTAIINNIPLAFANVVKKGDIGIVGASGTGTQEVSSLIDKFGKGVSQVIGTGGRDLKAEIGGLMMKQGIKALIEDDDTKVIVLISKPPNPKVAKEVLDLVKETDKPFVVDFIGGDLETIKSSGAYGAITLEDCALKAVALSSGNEVVDFTGFTMSNEDVEKIVKSESSKFDNEQMYFRALYTGGTLADEAMKIMGKDIKNIYSNIPLSEEYALKDINHSIENTCIDLGEDIFTVGRPHPMIDPSTRSDRLVKEINDDVALLLMDIVLGYGSHIDPAGEMVKPILEAKEKMAKKGKYLSVVCSICGTDGDPQSLKKSKEVLEEAGVIVMPSNSQAVRLSLKILNNIK</sequence>
<dbReference type="SUPFAM" id="SSF52210">
    <property type="entry name" value="Succinyl-CoA synthetase domains"/>
    <property type="match status" value="2"/>
</dbReference>
<dbReference type="GO" id="GO:0005829">
    <property type="term" value="C:cytosol"/>
    <property type="evidence" value="ECO:0007669"/>
    <property type="project" value="TreeGrafter"/>
</dbReference>
<dbReference type="Gene3D" id="3.40.50.720">
    <property type="entry name" value="NAD(P)-binding Rossmann-like Domain"/>
    <property type="match status" value="1"/>
</dbReference>
<dbReference type="InterPro" id="IPR005811">
    <property type="entry name" value="SUCC_ACL_C"/>
</dbReference>
<gene>
    <name evidence="3" type="primary">fdrA</name>
    <name evidence="3" type="ORF">HLPR_11730</name>
</gene>
<dbReference type="GO" id="GO:0004776">
    <property type="term" value="F:succinate-CoA ligase (GDP-forming) activity"/>
    <property type="evidence" value="ECO:0007669"/>
    <property type="project" value="TreeGrafter"/>
</dbReference>
<dbReference type="Pfam" id="PF02629">
    <property type="entry name" value="CoA_binding"/>
    <property type="match status" value="1"/>
</dbReference>